<dbReference type="AlphaFoldDB" id="A0A0B7NVD4"/>
<dbReference type="STRING" id="35722.A0A0B7NVD4"/>
<dbReference type="Pfam" id="PF08238">
    <property type="entry name" value="Sel1"/>
    <property type="match status" value="7"/>
</dbReference>
<feature type="region of interest" description="Disordered" evidence="2">
    <location>
        <begin position="356"/>
        <end position="404"/>
    </location>
</feature>
<keyword evidence="4" id="KW-1185">Reference proteome</keyword>
<protein>
    <recommendedName>
        <fullName evidence="5">HCP-like protein</fullName>
    </recommendedName>
</protein>
<sequence length="820" mass="93201">MTETHAPAILHTYQAKPLERLEIVRDEKNITSQVQRMLLIDDDEIYDDEDEYEDENEQYDDEDFTCSPHTPNSINLSRNDSVSSSFSHIQYVDSIRKSRPLPEIPNRKSSKELPSNMTIILNESLKNKTRISAKQLFQILNQKYTQEKEEEEEEQVHSSDDDFEYGGVYALKTQIPTLRLSNKEILRKYYDDLNLNYKIMAPVPEVDEEQFLEKQEDLTQEKTTRPVSQISLQAPSLASGGSSPTSSRHSRQSVDLSDSSLSLDLEFKTPKQANAVIQAENKQPSQSDQDLDLAIRSSVYSTPTDVYSCSAPQLSSEDVCGTNASGANYVEAVSNRGSLYGDVQKLADLNLASMTPEIPSNSIPPTPVHYQPEQSSQQAMHSNQQHHQQNPYSNVATTKTSKTSATLGYDKESIKTYRRMASKTKDRNIQFVYAKYLMELVSHDIGSSDLTVVATRNRLQEEAEYWVDRLAKSNHASALYTKGQWHRHCGDSKAEGIFVGTQYKKVNHSKAFKCFQQAAKFGSVEAYYELAEYWMVRKDYKKTMDCYRYAASKGHILSLYKLANILLRGLLNQEKDIHQGLVYLRQAADSEDADSAHSAYDLGCILSDDLKSIDLENEHTITSCYITPNTASAIRYFKKADSFGLVNATFRLGQFYKQSQGKCHPNAWEAYKCFARAAERNNENAMVELAYIYKDGISGYLSPQPLLAYRWCYKAAEHGNSTAEFILGTFYENGIGVCPDHTAAQEWFKRAASKGYSPAQERLGFRQNSISQQPPHHHLQKPHEEFNYSNQAGPRKYYEETIRIAEKTRQAHAEQNCQIM</sequence>
<name>A0A0B7NVD4_9FUNG</name>
<evidence type="ECO:0000313" key="3">
    <source>
        <dbReference type="EMBL" id="CEP19455.1"/>
    </source>
</evidence>
<evidence type="ECO:0000256" key="1">
    <source>
        <dbReference type="ARBA" id="ARBA00022737"/>
    </source>
</evidence>
<evidence type="ECO:0008006" key="5">
    <source>
        <dbReference type="Google" id="ProtNLM"/>
    </source>
</evidence>
<reference evidence="3 4" key="1">
    <citation type="submission" date="2014-09" db="EMBL/GenBank/DDBJ databases">
        <authorList>
            <person name="Ellenberger Sabrina"/>
        </authorList>
    </citation>
    <scope>NUCLEOTIDE SEQUENCE [LARGE SCALE GENOMIC DNA]</scope>
    <source>
        <strain evidence="3 4">CBS 412.66</strain>
    </source>
</reference>
<dbReference type="SMART" id="SM00671">
    <property type="entry name" value="SEL1"/>
    <property type="match status" value="6"/>
</dbReference>
<organism evidence="3 4">
    <name type="scientific">Parasitella parasitica</name>
    <dbReference type="NCBI Taxonomy" id="35722"/>
    <lineage>
        <taxon>Eukaryota</taxon>
        <taxon>Fungi</taxon>
        <taxon>Fungi incertae sedis</taxon>
        <taxon>Mucoromycota</taxon>
        <taxon>Mucoromycotina</taxon>
        <taxon>Mucoromycetes</taxon>
        <taxon>Mucorales</taxon>
        <taxon>Mucorineae</taxon>
        <taxon>Mucoraceae</taxon>
        <taxon>Parasitella</taxon>
    </lineage>
</organism>
<dbReference type="InterPro" id="IPR011990">
    <property type="entry name" value="TPR-like_helical_dom_sf"/>
</dbReference>
<dbReference type="OrthoDB" id="272077at2759"/>
<feature type="compositionally biased region" description="Low complexity" evidence="2">
    <location>
        <begin position="231"/>
        <end position="257"/>
    </location>
</feature>
<evidence type="ECO:0000313" key="4">
    <source>
        <dbReference type="Proteomes" id="UP000054107"/>
    </source>
</evidence>
<dbReference type="InterPro" id="IPR006597">
    <property type="entry name" value="Sel1-like"/>
</dbReference>
<dbReference type="InterPro" id="IPR051726">
    <property type="entry name" value="Chitin_Synth_Reg"/>
</dbReference>
<dbReference type="Proteomes" id="UP000054107">
    <property type="component" value="Unassembled WGS sequence"/>
</dbReference>
<feature type="compositionally biased region" description="Polar residues" evidence="2">
    <location>
        <begin position="372"/>
        <end position="395"/>
    </location>
</feature>
<dbReference type="Gene3D" id="1.25.40.10">
    <property type="entry name" value="Tetratricopeptide repeat domain"/>
    <property type="match status" value="2"/>
</dbReference>
<evidence type="ECO:0000256" key="2">
    <source>
        <dbReference type="SAM" id="MobiDB-lite"/>
    </source>
</evidence>
<gene>
    <name evidence="3" type="primary">PARPA_13770.1 scaffold 47024</name>
</gene>
<accession>A0A0B7NVD4</accession>
<dbReference type="PANTHER" id="PTHR46430:SF2">
    <property type="entry name" value="CHITIN SYNTHASE REGULATORY FACTOR 4"/>
    <property type="match status" value="1"/>
</dbReference>
<dbReference type="EMBL" id="LN734024">
    <property type="protein sequence ID" value="CEP19455.1"/>
    <property type="molecule type" value="Genomic_DNA"/>
</dbReference>
<feature type="region of interest" description="Disordered" evidence="2">
    <location>
        <begin position="216"/>
        <end position="257"/>
    </location>
</feature>
<dbReference type="PANTHER" id="PTHR46430">
    <property type="entry name" value="PROTEIN SKT5-RELATED"/>
    <property type="match status" value="1"/>
</dbReference>
<keyword evidence="1" id="KW-0677">Repeat</keyword>
<dbReference type="SUPFAM" id="SSF81901">
    <property type="entry name" value="HCP-like"/>
    <property type="match status" value="2"/>
</dbReference>
<proteinExistence type="predicted"/>